<dbReference type="Pfam" id="PF22675">
    <property type="entry name" value="KH-I_KHDC4-BBP"/>
    <property type="match status" value="1"/>
</dbReference>
<dbReference type="GO" id="GO:0048024">
    <property type="term" value="P:regulation of mRNA splicing, via spliceosome"/>
    <property type="evidence" value="ECO:0007669"/>
    <property type="project" value="TreeGrafter"/>
</dbReference>
<feature type="signal peptide" evidence="3">
    <location>
        <begin position="1"/>
        <end position="19"/>
    </location>
</feature>
<proteinExistence type="predicted"/>
<dbReference type="PANTHER" id="PTHR11208">
    <property type="entry name" value="RNA-BINDING PROTEIN RELATED"/>
    <property type="match status" value="1"/>
</dbReference>
<dbReference type="SUPFAM" id="SSF54791">
    <property type="entry name" value="Eukaryotic type KH-domain (KH-domain type I)"/>
    <property type="match status" value="1"/>
</dbReference>
<evidence type="ECO:0000256" key="2">
    <source>
        <dbReference type="SAM" id="MobiDB-lite"/>
    </source>
</evidence>
<evidence type="ECO:0000313" key="5">
    <source>
        <dbReference type="EMBL" id="CAI8595023.1"/>
    </source>
</evidence>
<dbReference type="InterPro" id="IPR036612">
    <property type="entry name" value="KH_dom_type_1_sf"/>
</dbReference>
<dbReference type="GO" id="GO:0003729">
    <property type="term" value="F:mRNA binding"/>
    <property type="evidence" value="ECO:0007669"/>
    <property type="project" value="TreeGrafter"/>
</dbReference>
<organism evidence="5 6">
    <name type="scientific">Vicia faba</name>
    <name type="common">Broad bean</name>
    <name type="synonym">Faba vulgaris</name>
    <dbReference type="NCBI Taxonomy" id="3906"/>
    <lineage>
        <taxon>Eukaryota</taxon>
        <taxon>Viridiplantae</taxon>
        <taxon>Streptophyta</taxon>
        <taxon>Embryophyta</taxon>
        <taxon>Tracheophyta</taxon>
        <taxon>Spermatophyta</taxon>
        <taxon>Magnoliopsida</taxon>
        <taxon>eudicotyledons</taxon>
        <taxon>Gunneridae</taxon>
        <taxon>Pentapetalae</taxon>
        <taxon>rosids</taxon>
        <taxon>fabids</taxon>
        <taxon>Fabales</taxon>
        <taxon>Fabaceae</taxon>
        <taxon>Papilionoideae</taxon>
        <taxon>50 kb inversion clade</taxon>
        <taxon>NPAAA clade</taxon>
        <taxon>Hologalegina</taxon>
        <taxon>IRL clade</taxon>
        <taxon>Fabeae</taxon>
        <taxon>Vicia</taxon>
    </lineage>
</organism>
<dbReference type="EMBL" id="OX451735">
    <property type="protein sequence ID" value="CAI8595023.1"/>
    <property type="molecule type" value="Genomic_DNA"/>
</dbReference>
<sequence length="185" mass="20351">MIFIFFRFFAFRGFPAVASNVLISRASIKCSINLFSVRIYDMSLPKGIQSLLVRSPSLVSFTLVLSKSPSTISFLQIYQKTLPYLQVQEYPGYKFIGLTYGPGGDNQKRLEKEIGAKIKIRGTKADTGEKSEIKPAASSTPSVSVFGDSTNGLNQNQDPPSHAISLSLSNRAVFQPATTTQMQRT</sequence>
<dbReference type="GO" id="GO:0005634">
    <property type="term" value="C:nucleus"/>
    <property type="evidence" value="ECO:0007669"/>
    <property type="project" value="TreeGrafter"/>
</dbReference>
<keyword evidence="6" id="KW-1185">Reference proteome</keyword>
<name>A0AAV0ZCL5_VICFA</name>
<keyword evidence="3" id="KW-0732">Signal</keyword>
<accession>A0AAV0ZCL5</accession>
<feature type="compositionally biased region" description="Polar residues" evidence="2">
    <location>
        <begin position="137"/>
        <end position="170"/>
    </location>
</feature>
<keyword evidence="1" id="KW-0694">RNA-binding</keyword>
<gene>
    <name evidence="5" type="ORF">VFH_I170680</name>
</gene>
<feature type="domain" description="KHDC4/BBP-like KH-domain type I" evidence="4">
    <location>
        <begin position="89"/>
        <end position="132"/>
    </location>
</feature>
<feature type="region of interest" description="Disordered" evidence="2">
    <location>
        <begin position="125"/>
        <end position="170"/>
    </location>
</feature>
<dbReference type="PANTHER" id="PTHR11208:SF98">
    <property type="entry name" value="RNA-BINDING KH DOMAIN-CONTAINING PROTEIN"/>
    <property type="match status" value="1"/>
</dbReference>
<reference evidence="5 6" key="1">
    <citation type="submission" date="2023-01" db="EMBL/GenBank/DDBJ databases">
        <authorList>
            <person name="Kreplak J."/>
        </authorList>
    </citation>
    <scope>NUCLEOTIDE SEQUENCE [LARGE SCALE GENOMIC DNA]</scope>
</reference>
<dbReference type="InterPro" id="IPR055256">
    <property type="entry name" value="KH_1_KHDC4/BBP-like"/>
</dbReference>
<dbReference type="Gene3D" id="3.30.1370.10">
    <property type="entry name" value="K Homology domain, type 1"/>
    <property type="match status" value="1"/>
</dbReference>
<evidence type="ECO:0000259" key="4">
    <source>
        <dbReference type="Pfam" id="PF22675"/>
    </source>
</evidence>
<dbReference type="InterPro" id="IPR045071">
    <property type="entry name" value="BBP-like"/>
</dbReference>
<feature type="chain" id="PRO_5043874920" description="KHDC4/BBP-like KH-domain type I domain-containing protein" evidence="3">
    <location>
        <begin position="20"/>
        <end position="185"/>
    </location>
</feature>
<dbReference type="Proteomes" id="UP001157006">
    <property type="component" value="Chromosome 1S"/>
</dbReference>
<evidence type="ECO:0000313" key="6">
    <source>
        <dbReference type="Proteomes" id="UP001157006"/>
    </source>
</evidence>
<evidence type="ECO:0000256" key="1">
    <source>
        <dbReference type="ARBA" id="ARBA00022884"/>
    </source>
</evidence>
<evidence type="ECO:0000256" key="3">
    <source>
        <dbReference type="SAM" id="SignalP"/>
    </source>
</evidence>
<protein>
    <recommendedName>
        <fullName evidence="4">KHDC4/BBP-like KH-domain type I domain-containing protein</fullName>
    </recommendedName>
</protein>
<dbReference type="AlphaFoldDB" id="A0AAV0ZCL5"/>